<proteinExistence type="predicted"/>
<reference evidence="2 3" key="1">
    <citation type="submission" date="2024-01" db="EMBL/GenBank/DDBJ databases">
        <authorList>
            <person name="Kunselman E."/>
        </authorList>
    </citation>
    <scope>NUCLEOTIDE SEQUENCE [LARGE SCALE GENOMIC DNA]</scope>
    <source>
        <strain evidence="2">2 abalone samples</strain>
    </source>
</reference>
<organism evidence="2 3">
    <name type="scientific">Candidatus Xenohaliotis californiensis</name>
    <dbReference type="NCBI Taxonomy" id="84677"/>
    <lineage>
        <taxon>Bacteria</taxon>
        <taxon>Pseudomonadati</taxon>
        <taxon>Pseudomonadota</taxon>
        <taxon>Alphaproteobacteria</taxon>
        <taxon>Rickettsiales</taxon>
        <taxon>Anaplasmataceae</taxon>
        <taxon>Candidatus Xenohaliotis</taxon>
    </lineage>
</organism>
<keyword evidence="1" id="KW-1133">Transmembrane helix</keyword>
<keyword evidence="1" id="KW-0472">Membrane</keyword>
<name>A0ABM9N789_9RICK</name>
<comment type="caution">
    <text evidence="2">The sequence shown here is derived from an EMBL/GenBank/DDBJ whole genome shotgun (WGS) entry which is preliminary data.</text>
</comment>
<dbReference type="SUPFAM" id="SSF88713">
    <property type="entry name" value="Glycoside hydrolase/deacetylase"/>
    <property type="match status" value="1"/>
</dbReference>
<evidence type="ECO:0000256" key="1">
    <source>
        <dbReference type="SAM" id="Phobius"/>
    </source>
</evidence>
<dbReference type="Gene3D" id="3.20.20.370">
    <property type="entry name" value="Glycoside hydrolase/deacetylase"/>
    <property type="match status" value="1"/>
</dbReference>
<evidence type="ECO:0000313" key="2">
    <source>
        <dbReference type="EMBL" id="CAK8162455.1"/>
    </source>
</evidence>
<feature type="transmembrane region" description="Helical" evidence="1">
    <location>
        <begin position="9"/>
        <end position="29"/>
    </location>
</feature>
<keyword evidence="1" id="KW-0812">Transmembrane</keyword>
<gene>
    <name evidence="2" type="ORF">CAXC1_150049</name>
</gene>
<sequence>MQFFRKSSLWLIVLNILLALALLIMIIIVRGGLFEARGILAVKSKQRGVFQLAQNIIASGKLPQAEFSDIKMASNSFVDNAHSNDSSDNDDIGINISAQVSDSVSANMDQVYSDSNDDALTHYKVINPAQSVENQVFSLAIVGLGFDLELTEKVLQSVPAEVALGFGIINEQYLSLLSNLPNKVFVHVMVNDNTDAFNVSGVSSVLSDRENMNRIRKSINSYKRLDGIYLDMDSMINSGSSVLSSVLRVAKENDLSILNLNTATDLQIINKLAKSSLKFINSNYFMGYVKDDPMAFLENICLAKNDTKVLTVVATERNVDSLIKWINASKDQGIFLTDLSNNIDNK</sequence>
<evidence type="ECO:0008006" key="4">
    <source>
        <dbReference type="Google" id="ProtNLM"/>
    </source>
</evidence>
<protein>
    <recommendedName>
        <fullName evidence="4">Divergent polysaccharide deacetylase</fullName>
    </recommendedName>
</protein>
<dbReference type="Proteomes" id="UP001314181">
    <property type="component" value="Unassembled WGS sequence"/>
</dbReference>
<evidence type="ECO:0000313" key="3">
    <source>
        <dbReference type="Proteomes" id="UP001314181"/>
    </source>
</evidence>
<accession>A0ABM9N789</accession>
<dbReference type="InterPro" id="IPR011330">
    <property type="entry name" value="Glyco_hydro/deAcase_b/a-brl"/>
</dbReference>
<keyword evidence="3" id="KW-1185">Reference proteome</keyword>
<dbReference type="EMBL" id="CAWVOK010000006">
    <property type="protein sequence ID" value="CAK8162455.1"/>
    <property type="molecule type" value="Genomic_DNA"/>
</dbReference>
<dbReference type="RefSeq" id="WP_338363502.1">
    <property type="nucleotide sequence ID" value="NZ_CAWVOK010000006.1"/>
</dbReference>